<reference evidence="2" key="1">
    <citation type="submission" date="2022-11" db="UniProtKB">
        <authorList>
            <consortium name="WormBaseParasite"/>
        </authorList>
    </citation>
    <scope>IDENTIFICATION</scope>
</reference>
<dbReference type="Proteomes" id="UP000887579">
    <property type="component" value="Unplaced"/>
</dbReference>
<name>A0AC34G3X8_9BILA</name>
<evidence type="ECO:0000313" key="2">
    <source>
        <dbReference type="WBParaSite" id="ES5_v2.g24370.t1"/>
    </source>
</evidence>
<sequence>MSLSVLSRVAPSKIIAPRLIAIRFASSAAAATGATPASRVGAKQLEVDSSIPGFFKYERDVSRDKRNPNPQKLGDTPMRFLLRRLGHAYEIYPLIILTGAWFIVFCYVIYYSFEKVEIWLDRSQQVAPWDWSRIKDNYWKKPTLIFDRSGRTHERLEIMEQLQNEMLEAAKKRGTR</sequence>
<evidence type="ECO:0000313" key="1">
    <source>
        <dbReference type="Proteomes" id="UP000887579"/>
    </source>
</evidence>
<organism evidence="1 2">
    <name type="scientific">Panagrolaimus sp. ES5</name>
    <dbReference type="NCBI Taxonomy" id="591445"/>
    <lineage>
        <taxon>Eukaryota</taxon>
        <taxon>Metazoa</taxon>
        <taxon>Ecdysozoa</taxon>
        <taxon>Nematoda</taxon>
        <taxon>Chromadorea</taxon>
        <taxon>Rhabditida</taxon>
        <taxon>Tylenchina</taxon>
        <taxon>Panagrolaimomorpha</taxon>
        <taxon>Panagrolaimoidea</taxon>
        <taxon>Panagrolaimidae</taxon>
        <taxon>Panagrolaimus</taxon>
    </lineage>
</organism>
<proteinExistence type="predicted"/>
<protein>
    <submittedName>
        <fullName evidence="2">Uncharacterized protein</fullName>
    </submittedName>
</protein>
<dbReference type="WBParaSite" id="ES5_v2.g24370.t1">
    <property type="protein sequence ID" value="ES5_v2.g24370.t1"/>
    <property type="gene ID" value="ES5_v2.g24370"/>
</dbReference>
<accession>A0AC34G3X8</accession>